<dbReference type="EMBL" id="HBUE01045880">
    <property type="protein sequence ID" value="CAG6462631.1"/>
    <property type="molecule type" value="Transcribed_RNA"/>
</dbReference>
<dbReference type="EMBL" id="HBUE01045882">
    <property type="protein sequence ID" value="CAG6462633.1"/>
    <property type="molecule type" value="Transcribed_RNA"/>
</dbReference>
<dbReference type="AlphaFoldDB" id="A0A8D8ASY6"/>
<feature type="compositionally biased region" description="Basic residues" evidence="1">
    <location>
        <begin position="63"/>
        <end position="73"/>
    </location>
</feature>
<protein>
    <submittedName>
        <fullName evidence="2">(northern house mosquito) hypothetical protein</fullName>
    </submittedName>
</protein>
<feature type="compositionally biased region" description="Basic and acidic residues" evidence="1">
    <location>
        <begin position="30"/>
        <end position="47"/>
    </location>
</feature>
<evidence type="ECO:0000313" key="2">
    <source>
        <dbReference type="EMBL" id="CAG6462632.1"/>
    </source>
</evidence>
<proteinExistence type="predicted"/>
<organism evidence="2">
    <name type="scientific">Culex pipiens</name>
    <name type="common">House mosquito</name>
    <dbReference type="NCBI Taxonomy" id="7175"/>
    <lineage>
        <taxon>Eukaryota</taxon>
        <taxon>Metazoa</taxon>
        <taxon>Ecdysozoa</taxon>
        <taxon>Arthropoda</taxon>
        <taxon>Hexapoda</taxon>
        <taxon>Insecta</taxon>
        <taxon>Pterygota</taxon>
        <taxon>Neoptera</taxon>
        <taxon>Endopterygota</taxon>
        <taxon>Diptera</taxon>
        <taxon>Nematocera</taxon>
        <taxon>Culicoidea</taxon>
        <taxon>Culicidae</taxon>
        <taxon>Culicinae</taxon>
        <taxon>Culicini</taxon>
        <taxon>Culex</taxon>
        <taxon>Culex</taxon>
    </lineage>
</organism>
<sequence length="148" mass="17076">MAWLRTRAPLRLLERLPLGQLPPPGLRQVPQRERLPRRVPQRPELRLRRPGRRLHPLPEQGRPHPRQPGRLRRPGQLPLAVQQPLRRRFRAAGCFRRPSGRRAPRHPLAAGPSADRTGSLGGPRQLARQPPGLPRLRRRPRLPPWVPP</sequence>
<name>A0A8D8ASY6_CULPI</name>
<accession>A0A8D8ASY6</accession>
<feature type="region of interest" description="Disordered" evidence="1">
    <location>
        <begin position="17"/>
        <end position="148"/>
    </location>
</feature>
<evidence type="ECO:0000256" key="1">
    <source>
        <dbReference type="SAM" id="MobiDB-lite"/>
    </source>
</evidence>
<dbReference type="EMBL" id="HBUE01045881">
    <property type="protein sequence ID" value="CAG6462632.1"/>
    <property type="molecule type" value="Transcribed_RNA"/>
</dbReference>
<reference evidence="2" key="1">
    <citation type="submission" date="2021-05" db="EMBL/GenBank/DDBJ databases">
        <authorList>
            <person name="Alioto T."/>
            <person name="Alioto T."/>
            <person name="Gomez Garrido J."/>
        </authorList>
    </citation>
    <scope>NUCLEOTIDE SEQUENCE</scope>
</reference>